<keyword evidence="2 7" id="KW-0812">Transmembrane</keyword>
<feature type="compositionally biased region" description="Basic and acidic residues" evidence="6">
    <location>
        <begin position="412"/>
        <end position="421"/>
    </location>
</feature>
<proteinExistence type="inferred from homology"/>
<reference evidence="10" key="3">
    <citation type="submission" date="2025-08" db="UniProtKB">
        <authorList>
            <consortium name="RefSeq"/>
        </authorList>
    </citation>
    <scope>IDENTIFICATION</scope>
    <source>
        <strain evidence="10">NI907</strain>
    </source>
</reference>
<feature type="transmembrane region" description="Helical" evidence="7">
    <location>
        <begin position="12"/>
        <end position="34"/>
    </location>
</feature>
<evidence type="ECO:0000256" key="5">
    <source>
        <dbReference type="ARBA" id="ARBA00038359"/>
    </source>
</evidence>
<name>A0A6P8B6J2_PYRGI</name>
<feature type="transmembrane region" description="Helical" evidence="7">
    <location>
        <begin position="163"/>
        <end position="184"/>
    </location>
</feature>
<evidence type="ECO:0000256" key="1">
    <source>
        <dbReference type="ARBA" id="ARBA00004141"/>
    </source>
</evidence>
<comment type="similarity">
    <text evidence="5">Belongs to the SAT4 family.</text>
</comment>
<feature type="transmembrane region" description="Helical" evidence="7">
    <location>
        <begin position="234"/>
        <end position="260"/>
    </location>
</feature>
<dbReference type="GeneID" id="41960486"/>
<keyword evidence="4 7" id="KW-0472">Membrane</keyword>
<dbReference type="InterPro" id="IPR049326">
    <property type="entry name" value="Rhodopsin_dom_fungi"/>
</dbReference>
<dbReference type="AlphaFoldDB" id="A0A6P8B6J2"/>
<comment type="subcellular location">
    <subcellularLocation>
        <location evidence="1">Membrane</location>
        <topology evidence="1">Multi-pass membrane protein</topology>
    </subcellularLocation>
</comment>
<dbReference type="KEGG" id="pgri:PgNI_05546"/>
<feature type="domain" description="Rhodopsin" evidence="8">
    <location>
        <begin position="30"/>
        <end position="262"/>
    </location>
</feature>
<dbReference type="InterPro" id="IPR052337">
    <property type="entry name" value="SAT4-like"/>
</dbReference>
<dbReference type="Proteomes" id="UP000515153">
    <property type="component" value="Chromosome I"/>
</dbReference>
<reference evidence="10" key="2">
    <citation type="submission" date="2019-10" db="EMBL/GenBank/DDBJ databases">
        <authorList>
            <consortium name="NCBI Genome Project"/>
        </authorList>
    </citation>
    <scope>NUCLEOTIDE SEQUENCE</scope>
    <source>
        <strain evidence="10">NI907</strain>
    </source>
</reference>
<sequence length="427" mass="45829">MDTDSDLTGGPVLLSLSIITTCFALATCGLRLFARFRISHEIGREDYAIGVAAIMAFIGTIFSMMESTSDTSAQAIEFNTLGQPFYVIGATLAKISICFSFIALMDTMRVWRVVLSTLIFLMASTDFCSALTTNLQCQPLEKLWDPDLDGACWDPSVQANIGYFRGTFSAVSWLMLSIMPVFILRGLEPDNRALRWPFYGLSALSITAGVFSAVQTYETSNIPMQTGIYTYSNFLSTLFSLFEQNIGIVAANFLHVGPLFSRRQRQLASRTDSVHDPFKQGRSGGGASHSSGDSGSVRSTGPLGRLSGLAGASKSTLGGGLQRSDSFEMGLGRSGSTRSVIRGGVGRSSSRRSNRSGTGDAGADEAAQDAAAAVGGGQWPQGIIIKTVEVEVTVEESTREVDTSNMPTTPSAEHDWDRMLRDGPSTR</sequence>
<reference evidence="9 10" key="1">
    <citation type="journal article" date="2019" name="Mol. Biol. Evol.">
        <title>Blast fungal genomes show frequent chromosomal changes, gene gains and losses, and effector gene turnover.</title>
        <authorList>
            <person name="Gomez Luciano L.B."/>
            <person name="Jason Tsai I."/>
            <person name="Chuma I."/>
            <person name="Tosa Y."/>
            <person name="Chen Y.H."/>
            <person name="Li J.Y."/>
            <person name="Li M.Y."/>
            <person name="Jade Lu M.Y."/>
            <person name="Nakayashiki H."/>
            <person name="Li W.H."/>
        </authorList>
    </citation>
    <scope>NUCLEOTIDE SEQUENCE [LARGE SCALE GENOMIC DNA]</scope>
    <source>
        <strain evidence="9 10">NI907</strain>
    </source>
</reference>
<evidence type="ECO:0000256" key="6">
    <source>
        <dbReference type="SAM" id="MobiDB-lite"/>
    </source>
</evidence>
<dbReference type="PANTHER" id="PTHR33048">
    <property type="entry name" value="PTH11-LIKE INTEGRAL MEMBRANE PROTEIN (AFU_ORTHOLOGUE AFUA_5G11245)"/>
    <property type="match status" value="1"/>
</dbReference>
<feature type="transmembrane region" description="Helical" evidence="7">
    <location>
        <begin position="46"/>
        <end position="65"/>
    </location>
</feature>
<evidence type="ECO:0000256" key="2">
    <source>
        <dbReference type="ARBA" id="ARBA00022692"/>
    </source>
</evidence>
<dbReference type="GO" id="GO:0016020">
    <property type="term" value="C:membrane"/>
    <property type="evidence" value="ECO:0007669"/>
    <property type="project" value="UniProtKB-SubCell"/>
</dbReference>
<dbReference type="Pfam" id="PF20684">
    <property type="entry name" value="Fung_rhodopsin"/>
    <property type="match status" value="1"/>
</dbReference>
<protein>
    <recommendedName>
        <fullName evidence="8">Rhodopsin domain-containing protein</fullName>
    </recommendedName>
</protein>
<evidence type="ECO:0000313" key="10">
    <source>
        <dbReference type="RefSeq" id="XP_030982831.1"/>
    </source>
</evidence>
<feature type="transmembrane region" description="Helical" evidence="7">
    <location>
        <begin position="85"/>
        <end position="104"/>
    </location>
</feature>
<keyword evidence="3 7" id="KW-1133">Transmembrane helix</keyword>
<evidence type="ECO:0000256" key="4">
    <source>
        <dbReference type="ARBA" id="ARBA00023136"/>
    </source>
</evidence>
<keyword evidence="9" id="KW-1185">Reference proteome</keyword>
<accession>A0A6P8B6J2</accession>
<evidence type="ECO:0000313" key="9">
    <source>
        <dbReference type="Proteomes" id="UP000515153"/>
    </source>
</evidence>
<feature type="transmembrane region" description="Helical" evidence="7">
    <location>
        <begin position="111"/>
        <end position="132"/>
    </location>
</feature>
<evidence type="ECO:0000256" key="7">
    <source>
        <dbReference type="SAM" id="Phobius"/>
    </source>
</evidence>
<evidence type="ECO:0000259" key="8">
    <source>
        <dbReference type="Pfam" id="PF20684"/>
    </source>
</evidence>
<dbReference type="PANTHER" id="PTHR33048:SF146">
    <property type="entry name" value="INTEGRAL MEMBRANE PROTEIN"/>
    <property type="match status" value="1"/>
</dbReference>
<dbReference type="RefSeq" id="XP_030982831.1">
    <property type="nucleotide sequence ID" value="XM_031125577.1"/>
</dbReference>
<evidence type="ECO:0000256" key="3">
    <source>
        <dbReference type="ARBA" id="ARBA00022989"/>
    </source>
</evidence>
<feature type="region of interest" description="Disordered" evidence="6">
    <location>
        <begin position="396"/>
        <end position="427"/>
    </location>
</feature>
<organism evidence="9 10">
    <name type="scientific">Pyricularia grisea</name>
    <name type="common">Crabgrass-specific blast fungus</name>
    <name type="synonym">Magnaporthe grisea</name>
    <dbReference type="NCBI Taxonomy" id="148305"/>
    <lineage>
        <taxon>Eukaryota</taxon>
        <taxon>Fungi</taxon>
        <taxon>Dikarya</taxon>
        <taxon>Ascomycota</taxon>
        <taxon>Pezizomycotina</taxon>
        <taxon>Sordariomycetes</taxon>
        <taxon>Sordariomycetidae</taxon>
        <taxon>Magnaporthales</taxon>
        <taxon>Pyriculariaceae</taxon>
        <taxon>Pyricularia</taxon>
    </lineage>
</organism>
<feature type="compositionally biased region" description="Low complexity" evidence="6">
    <location>
        <begin position="288"/>
        <end position="301"/>
    </location>
</feature>
<feature type="region of interest" description="Disordered" evidence="6">
    <location>
        <begin position="270"/>
        <end position="376"/>
    </location>
</feature>
<feature type="transmembrane region" description="Helical" evidence="7">
    <location>
        <begin position="196"/>
        <end position="214"/>
    </location>
</feature>
<gene>
    <name evidence="10" type="ORF">PgNI_05546</name>
</gene>